<keyword evidence="1" id="KW-1133">Transmembrane helix</keyword>
<feature type="transmembrane region" description="Helical" evidence="1">
    <location>
        <begin position="45"/>
        <end position="63"/>
    </location>
</feature>
<feature type="transmembrane region" description="Helical" evidence="1">
    <location>
        <begin position="202"/>
        <end position="224"/>
    </location>
</feature>
<keyword evidence="1" id="KW-0472">Membrane</keyword>
<feature type="transmembrane region" description="Helical" evidence="1">
    <location>
        <begin position="135"/>
        <end position="157"/>
    </location>
</feature>
<comment type="caution">
    <text evidence="2">The sequence shown here is derived from an EMBL/GenBank/DDBJ whole genome shotgun (WGS) entry which is preliminary data.</text>
</comment>
<dbReference type="OrthoDB" id="2453726at2"/>
<keyword evidence="1" id="KW-0812">Transmembrane</keyword>
<gene>
    <name evidence="2" type="ORF">DS745_20825</name>
</gene>
<evidence type="ECO:0000256" key="1">
    <source>
        <dbReference type="SAM" id="Phobius"/>
    </source>
</evidence>
<protein>
    <submittedName>
        <fullName evidence="2">Uncharacterized protein</fullName>
    </submittedName>
</protein>
<accession>A0A4V1LFR3</accession>
<evidence type="ECO:0000313" key="2">
    <source>
        <dbReference type="EMBL" id="RXI96189.1"/>
    </source>
</evidence>
<feature type="transmembrane region" description="Helical" evidence="1">
    <location>
        <begin position="20"/>
        <end position="39"/>
    </location>
</feature>
<dbReference type="RefSeq" id="WP_129080170.1">
    <property type="nucleotide sequence ID" value="NZ_QOUX01000047.1"/>
</dbReference>
<sequence length="235" mass="26107">MLKDMRAILYYLVIDQRFSFFVFWSIFIASSIFLLAISYTFSINMIVSISMATYIFCGISGFLQTKITFPYSIKLGLTRTRYVIGSFVFNVVLAITMSLFHLIINKLLLLIATTIGATSFSLLTTVNATTLANTWYNLLFVDIVLCTLVFSVGLLLGTVFYRLGLIGGIIAIALATISIFIPATRNWMIDSFVSFNAGQIQFVIPFVSTIAVTVLIFIPIWGMLKNASTTPGVTR</sequence>
<feature type="transmembrane region" description="Helical" evidence="1">
    <location>
        <begin position="83"/>
        <end position="103"/>
    </location>
</feature>
<dbReference type="Proteomes" id="UP000290649">
    <property type="component" value="Unassembled WGS sequence"/>
</dbReference>
<organism evidence="2 3">
    <name type="scientific">Anaerobacillus alkaliphilus</name>
    <dbReference type="NCBI Taxonomy" id="1548597"/>
    <lineage>
        <taxon>Bacteria</taxon>
        <taxon>Bacillati</taxon>
        <taxon>Bacillota</taxon>
        <taxon>Bacilli</taxon>
        <taxon>Bacillales</taxon>
        <taxon>Bacillaceae</taxon>
        <taxon>Anaerobacillus</taxon>
    </lineage>
</organism>
<keyword evidence="3" id="KW-1185">Reference proteome</keyword>
<name>A0A4V1LFR3_9BACI</name>
<feature type="transmembrane region" description="Helical" evidence="1">
    <location>
        <begin position="109"/>
        <end position="128"/>
    </location>
</feature>
<dbReference type="AlphaFoldDB" id="A0A4V1LFR3"/>
<reference evidence="2 3" key="1">
    <citation type="journal article" date="2019" name="Int. J. Syst. Evol. Microbiol.">
        <title>Anaerobacillus alkaliphilus sp. nov., a novel alkaliphilic and moderately halophilic bacterium.</title>
        <authorList>
            <person name="Borsodi A.K."/>
            <person name="Aszalos J.M."/>
            <person name="Bihari P."/>
            <person name="Nagy I."/>
            <person name="Schumann P."/>
            <person name="Sproer C."/>
            <person name="Kovacs A.L."/>
            <person name="Boka K."/>
            <person name="Dobosy P."/>
            <person name="Ovari M."/>
            <person name="Szili-Kovacs T."/>
            <person name="Toth E."/>
        </authorList>
    </citation>
    <scope>NUCLEOTIDE SEQUENCE [LARGE SCALE GENOMIC DNA]</scope>
    <source>
        <strain evidence="2 3">B16-10</strain>
    </source>
</reference>
<evidence type="ECO:0000313" key="3">
    <source>
        <dbReference type="Proteomes" id="UP000290649"/>
    </source>
</evidence>
<feature type="transmembrane region" description="Helical" evidence="1">
    <location>
        <begin position="163"/>
        <end position="181"/>
    </location>
</feature>
<proteinExistence type="predicted"/>
<dbReference type="EMBL" id="QOUX01000047">
    <property type="protein sequence ID" value="RXI96189.1"/>
    <property type="molecule type" value="Genomic_DNA"/>
</dbReference>